<feature type="region of interest" description="Disordered" evidence="1">
    <location>
        <begin position="1"/>
        <end position="52"/>
    </location>
</feature>
<protein>
    <recommendedName>
        <fullName evidence="5">Peptidase M23</fullName>
    </recommendedName>
</protein>
<gene>
    <name evidence="3" type="ORF">SAMN06273567_102299</name>
</gene>
<keyword evidence="2" id="KW-0472">Membrane</keyword>
<dbReference type="Proteomes" id="UP000317484">
    <property type="component" value="Unassembled WGS sequence"/>
</dbReference>
<keyword evidence="4" id="KW-1185">Reference proteome</keyword>
<feature type="compositionally biased region" description="Basic residues" evidence="1">
    <location>
        <begin position="18"/>
        <end position="34"/>
    </location>
</feature>
<keyword evidence="2" id="KW-1133">Transmembrane helix</keyword>
<accession>A0A521CD21</accession>
<proteinExistence type="predicted"/>
<keyword evidence="2" id="KW-0812">Transmembrane</keyword>
<dbReference type="EMBL" id="FXTJ01000002">
    <property type="protein sequence ID" value="SMO57338.1"/>
    <property type="molecule type" value="Genomic_DNA"/>
</dbReference>
<evidence type="ECO:0008006" key="5">
    <source>
        <dbReference type="Google" id="ProtNLM"/>
    </source>
</evidence>
<evidence type="ECO:0000313" key="3">
    <source>
        <dbReference type="EMBL" id="SMO57338.1"/>
    </source>
</evidence>
<reference evidence="3 4" key="1">
    <citation type="submission" date="2017-05" db="EMBL/GenBank/DDBJ databases">
        <authorList>
            <person name="Varghese N."/>
            <person name="Submissions S."/>
        </authorList>
    </citation>
    <scope>NUCLEOTIDE SEQUENCE [LARGE SCALE GENOMIC DNA]</scope>
    <source>
        <strain evidence="3 4">DSM 46834</strain>
    </source>
</reference>
<dbReference type="RefSeq" id="WP_142457511.1">
    <property type="nucleotide sequence ID" value="NZ_FXTJ01000002.1"/>
</dbReference>
<evidence type="ECO:0000256" key="1">
    <source>
        <dbReference type="SAM" id="MobiDB-lite"/>
    </source>
</evidence>
<evidence type="ECO:0000313" key="4">
    <source>
        <dbReference type="Proteomes" id="UP000317484"/>
    </source>
</evidence>
<dbReference type="AlphaFoldDB" id="A0A521CD21"/>
<sequence>MTSARTAPPRRPAPQRSPAKRPAPKRAAPKRAAPKRAGAGRPAAKRPPGRRGGAAALRTWWPAYVLAVVVVFALSWRADGSEAAEPPPTTALCTVPATSVTLAADQWANARTIADVARQRGLPERAIVIALATAMQESTLHNLDYGDRDSLGLFQQRPSQGWGTPQQVQDPVYAAGQFYDRLVRVPGWDTMRLTDAAQIVQRSGFPEAYQRWDGFAQSLTVALRSDDRERNCG</sequence>
<name>A0A521CD21_9ACTN</name>
<evidence type="ECO:0000256" key="2">
    <source>
        <dbReference type="SAM" id="Phobius"/>
    </source>
</evidence>
<feature type="transmembrane region" description="Helical" evidence="2">
    <location>
        <begin position="55"/>
        <end position="76"/>
    </location>
</feature>
<organism evidence="3 4">
    <name type="scientific">Geodermatophilus aquaeductus</name>
    <dbReference type="NCBI Taxonomy" id="1564161"/>
    <lineage>
        <taxon>Bacteria</taxon>
        <taxon>Bacillati</taxon>
        <taxon>Actinomycetota</taxon>
        <taxon>Actinomycetes</taxon>
        <taxon>Geodermatophilales</taxon>
        <taxon>Geodermatophilaceae</taxon>
        <taxon>Geodermatophilus</taxon>
    </lineage>
</organism>